<keyword evidence="3" id="KW-0819">tRNA processing</keyword>
<dbReference type="AlphaFoldDB" id="A0A381UX36"/>
<gene>
    <name evidence="8" type="ORF">METZ01_LOCUS84791</name>
</gene>
<dbReference type="CDD" id="cd24133">
    <property type="entry name" value="ASKHA_NBD_TsaD_bac"/>
    <property type="match status" value="1"/>
</dbReference>
<dbReference type="PROSITE" id="PS01016">
    <property type="entry name" value="GLYCOPROTEASE"/>
    <property type="match status" value="1"/>
</dbReference>
<evidence type="ECO:0000256" key="6">
    <source>
        <dbReference type="ARBA" id="ARBA00048117"/>
    </source>
</evidence>
<dbReference type="EC" id="2.3.1.234" evidence="1"/>
<keyword evidence="5" id="KW-0012">Acyltransferase</keyword>
<dbReference type="PRINTS" id="PR00789">
    <property type="entry name" value="OSIALOPTASE"/>
</dbReference>
<sequence>MLILGIESSCDETAGAICNDGEIISNVVLSQIIHKQFGGVIPEIASREHDSQITTIIHKALEKANISLSDIEAIAVTFGAGLMGALLVGLNFAKGLSIALKIPYIGVNHLEGHLYASFISYPQMKYPYLCLLVTGGHTQIWEVQSPGKYILHSTTVDDAAGEAFDKGACILGLTYPGGPEIEKMAQNGDPEKYNFPIPKVKSNPLNFSFSGLKTALLYKIREMPNNDIEDNKCNIAASYQEAIIKSLLQRLTKVISLTGIKQISIVGGVAANKRFRKLSEKLKDDLITEIYFPTSEYCTDNAAMIAIAGYEKLKKGIYSPLSLKANPNLPLNDGAIG</sequence>
<evidence type="ECO:0000256" key="1">
    <source>
        <dbReference type="ARBA" id="ARBA00012156"/>
    </source>
</evidence>
<reference evidence="8" key="1">
    <citation type="submission" date="2018-05" db="EMBL/GenBank/DDBJ databases">
        <authorList>
            <person name="Lanie J.A."/>
            <person name="Ng W.-L."/>
            <person name="Kazmierczak K.M."/>
            <person name="Andrzejewski T.M."/>
            <person name="Davidsen T.M."/>
            <person name="Wayne K.J."/>
            <person name="Tettelin H."/>
            <person name="Glass J.I."/>
            <person name="Rusch D."/>
            <person name="Podicherti R."/>
            <person name="Tsui H.-C.T."/>
            <person name="Winkler M.E."/>
        </authorList>
    </citation>
    <scope>NUCLEOTIDE SEQUENCE</scope>
</reference>
<dbReference type="NCBIfam" id="TIGR00329">
    <property type="entry name" value="gcp_kae1"/>
    <property type="match status" value="1"/>
</dbReference>
<dbReference type="NCBIfam" id="TIGR03723">
    <property type="entry name" value="T6A_TsaD_YgjD"/>
    <property type="match status" value="1"/>
</dbReference>
<dbReference type="GO" id="GO:0002949">
    <property type="term" value="P:tRNA threonylcarbamoyladenosine modification"/>
    <property type="evidence" value="ECO:0007669"/>
    <property type="project" value="InterPro"/>
</dbReference>
<dbReference type="InterPro" id="IPR017860">
    <property type="entry name" value="Peptidase_M22_CS"/>
</dbReference>
<proteinExistence type="inferred from homology"/>
<keyword evidence="2" id="KW-0808">Transferase</keyword>
<evidence type="ECO:0000256" key="2">
    <source>
        <dbReference type="ARBA" id="ARBA00022679"/>
    </source>
</evidence>
<dbReference type="PANTHER" id="PTHR11735">
    <property type="entry name" value="TRNA N6-ADENOSINE THREONYLCARBAMOYLTRANSFERASE"/>
    <property type="match status" value="1"/>
</dbReference>
<comment type="catalytic activity">
    <reaction evidence="6">
        <text>L-threonylcarbamoyladenylate + adenosine(37) in tRNA = N(6)-L-threonylcarbamoyladenosine(37) in tRNA + AMP + H(+)</text>
        <dbReference type="Rhea" id="RHEA:37059"/>
        <dbReference type="Rhea" id="RHEA-COMP:10162"/>
        <dbReference type="Rhea" id="RHEA-COMP:10163"/>
        <dbReference type="ChEBI" id="CHEBI:15378"/>
        <dbReference type="ChEBI" id="CHEBI:73682"/>
        <dbReference type="ChEBI" id="CHEBI:74411"/>
        <dbReference type="ChEBI" id="CHEBI:74418"/>
        <dbReference type="ChEBI" id="CHEBI:456215"/>
        <dbReference type="EC" id="2.3.1.234"/>
    </reaction>
</comment>
<feature type="domain" description="Gcp-like" evidence="7">
    <location>
        <begin position="22"/>
        <end position="306"/>
    </location>
</feature>
<dbReference type="SUPFAM" id="SSF53067">
    <property type="entry name" value="Actin-like ATPase domain"/>
    <property type="match status" value="2"/>
</dbReference>
<keyword evidence="4" id="KW-0479">Metal-binding</keyword>
<organism evidence="8">
    <name type="scientific">marine metagenome</name>
    <dbReference type="NCBI Taxonomy" id="408172"/>
    <lineage>
        <taxon>unclassified sequences</taxon>
        <taxon>metagenomes</taxon>
        <taxon>ecological metagenomes</taxon>
    </lineage>
</organism>
<dbReference type="InterPro" id="IPR043129">
    <property type="entry name" value="ATPase_NBD"/>
</dbReference>
<dbReference type="FunFam" id="3.30.420.40:FF:000012">
    <property type="entry name" value="tRNA N6-adenosine threonylcarbamoyltransferase"/>
    <property type="match status" value="1"/>
</dbReference>
<evidence type="ECO:0000313" key="8">
    <source>
        <dbReference type="EMBL" id="SVA31937.1"/>
    </source>
</evidence>
<dbReference type="InterPro" id="IPR022450">
    <property type="entry name" value="TsaD"/>
</dbReference>
<dbReference type="GO" id="GO:0061711">
    <property type="term" value="F:tRNA N(6)-L-threonylcarbamoyladenine synthase activity"/>
    <property type="evidence" value="ECO:0007669"/>
    <property type="project" value="UniProtKB-EC"/>
</dbReference>
<dbReference type="Pfam" id="PF00814">
    <property type="entry name" value="TsaD"/>
    <property type="match status" value="1"/>
</dbReference>
<dbReference type="GO" id="GO:0046872">
    <property type="term" value="F:metal ion binding"/>
    <property type="evidence" value="ECO:0007669"/>
    <property type="project" value="UniProtKB-KW"/>
</dbReference>
<evidence type="ECO:0000256" key="3">
    <source>
        <dbReference type="ARBA" id="ARBA00022694"/>
    </source>
</evidence>
<dbReference type="PANTHER" id="PTHR11735:SF6">
    <property type="entry name" value="TRNA N6-ADENOSINE THREONYLCARBAMOYLTRANSFERASE, MITOCHONDRIAL"/>
    <property type="match status" value="1"/>
</dbReference>
<dbReference type="HAMAP" id="MF_01445">
    <property type="entry name" value="TsaD"/>
    <property type="match status" value="1"/>
</dbReference>
<dbReference type="InterPro" id="IPR000905">
    <property type="entry name" value="Gcp-like_dom"/>
</dbReference>
<dbReference type="InterPro" id="IPR017861">
    <property type="entry name" value="KAE1/TsaD"/>
</dbReference>
<dbReference type="EMBL" id="UINC01007193">
    <property type="protein sequence ID" value="SVA31937.1"/>
    <property type="molecule type" value="Genomic_DNA"/>
</dbReference>
<dbReference type="Gene3D" id="3.30.420.40">
    <property type="match status" value="2"/>
</dbReference>
<evidence type="ECO:0000259" key="7">
    <source>
        <dbReference type="Pfam" id="PF00814"/>
    </source>
</evidence>
<name>A0A381UX36_9ZZZZ</name>
<accession>A0A381UX36</accession>
<protein>
    <recommendedName>
        <fullName evidence="1">N(6)-L-threonylcarbamoyladenine synthase</fullName>
        <ecNumber evidence="1">2.3.1.234</ecNumber>
    </recommendedName>
</protein>
<evidence type="ECO:0000256" key="4">
    <source>
        <dbReference type="ARBA" id="ARBA00022723"/>
    </source>
</evidence>
<evidence type="ECO:0000256" key="5">
    <source>
        <dbReference type="ARBA" id="ARBA00023315"/>
    </source>
</evidence>